<gene>
    <name evidence="1" type="ORF">HNQ55_002460</name>
</gene>
<evidence type="ECO:0000313" key="2">
    <source>
        <dbReference type="Proteomes" id="UP000537141"/>
    </source>
</evidence>
<reference evidence="1 2" key="1">
    <citation type="submission" date="2020-08" db="EMBL/GenBank/DDBJ databases">
        <title>Genomic Encyclopedia of Type Strains, Phase IV (KMG-IV): sequencing the most valuable type-strain genomes for metagenomic binning, comparative biology and taxonomic classification.</title>
        <authorList>
            <person name="Goeker M."/>
        </authorList>
    </citation>
    <scope>NUCLEOTIDE SEQUENCE [LARGE SCALE GENOMIC DNA]</scope>
    <source>
        <strain evidence="1 2">DSM 26287</strain>
    </source>
</reference>
<dbReference type="Proteomes" id="UP000537141">
    <property type="component" value="Unassembled WGS sequence"/>
</dbReference>
<dbReference type="AlphaFoldDB" id="A0A7X0NII7"/>
<evidence type="ECO:0000313" key="1">
    <source>
        <dbReference type="EMBL" id="MBB6543936.1"/>
    </source>
</evidence>
<proteinExistence type="predicted"/>
<accession>A0A7X0NII7</accession>
<protein>
    <submittedName>
        <fullName evidence="1">Uncharacterized protein</fullName>
    </submittedName>
</protein>
<keyword evidence="2" id="KW-1185">Reference proteome</keyword>
<sequence>MNIDLYDDNTVEIDDDLILDSGIAGFEIAYGTPKKAMIRKTVKHKHRIKEKLESLCEKRRFDRETNTLSDYWDRY</sequence>
<dbReference type="RefSeq" id="WP_184424705.1">
    <property type="nucleotide sequence ID" value="NZ_AP027362.1"/>
</dbReference>
<organism evidence="1 2">
    <name type="scientific">Thalassotalea piscium</name>
    <dbReference type="NCBI Taxonomy" id="1230533"/>
    <lineage>
        <taxon>Bacteria</taxon>
        <taxon>Pseudomonadati</taxon>
        <taxon>Pseudomonadota</taxon>
        <taxon>Gammaproteobacteria</taxon>
        <taxon>Alteromonadales</taxon>
        <taxon>Colwelliaceae</taxon>
        <taxon>Thalassotalea</taxon>
    </lineage>
</organism>
<name>A0A7X0NII7_9GAMM</name>
<dbReference type="EMBL" id="JACHHU010000021">
    <property type="protein sequence ID" value="MBB6543936.1"/>
    <property type="molecule type" value="Genomic_DNA"/>
</dbReference>
<comment type="caution">
    <text evidence="1">The sequence shown here is derived from an EMBL/GenBank/DDBJ whole genome shotgun (WGS) entry which is preliminary data.</text>
</comment>